<feature type="compositionally biased region" description="Low complexity" evidence="4">
    <location>
        <begin position="55"/>
        <end position="65"/>
    </location>
</feature>
<dbReference type="Pfam" id="PF12874">
    <property type="entry name" value="zf-met"/>
    <property type="match status" value="1"/>
</dbReference>
<dbReference type="Gene3D" id="3.30.160.60">
    <property type="entry name" value="Classic Zinc Finger"/>
    <property type="match status" value="2"/>
</dbReference>
<evidence type="ECO:0000313" key="8">
    <source>
        <dbReference type="Proteomes" id="UP000886998"/>
    </source>
</evidence>
<dbReference type="AlphaFoldDB" id="A0A8X6XG41"/>
<accession>A0A8X6XG41</accession>
<dbReference type="GO" id="GO:0008270">
    <property type="term" value="F:zinc ion binding"/>
    <property type="evidence" value="ECO:0007669"/>
    <property type="project" value="UniProtKB-KW"/>
</dbReference>
<organism evidence="6 8">
    <name type="scientific">Trichonephila inaurata madagascariensis</name>
    <dbReference type="NCBI Taxonomy" id="2747483"/>
    <lineage>
        <taxon>Eukaryota</taxon>
        <taxon>Metazoa</taxon>
        <taxon>Ecdysozoa</taxon>
        <taxon>Arthropoda</taxon>
        <taxon>Chelicerata</taxon>
        <taxon>Arachnida</taxon>
        <taxon>Araneae</taxon>
        <taxon>Araneomorphae</taxon>
        <taxon>Entelegynae</taxon>
        <taxon>Araneoidea</taxon>
        <taxon>Nephilidae</taxon>
        <taxon>Trichonephila</taxon>
        <taxon>Trichonephila inaurata</taxon>
    </lineage>
</organism>
<dbReference type="InterPro" id="IPR013087">
    <property type="entry name" value="Znf_C2H2_type"/>
</dbReference>
<proteinExistence type="predicted"/>
<dbReference type="Pfam" id="PF12171">
    <property type="entry name" value="zf-C2H2_jaz"/>
    <property type="match status" value="1"/>
</dbReference>
<gene>
    <name evidence="6" type="ORF">TNIN_290941</name>
    <name evidence="7" type="ORF">TNIN_68171</name>
</gene>
<dbReference type="GO" id="GO:0003676">
    <property type="term" value="F:nucleic acid binding"/>
    <property type="evidence" value="ECO:0007669"/>
    <property type="project" value="InterPro"/>
</dbReference>
<dbReference type="SMART" id="SM00451">
    <property type="entry name" value="ZnF_U1"/>
    <property type="match status" value="3"/>
</dbReference>
<feature type="region of interest" description="Disordered" evidence="4">
    <location>
        <begin position="55"/>
        <end position="75"/>
    </location>
</feature>
<dbReference type="SUPFAM" id="SSF57667">
    <property type="entry name" value="beta-beta-alpha zinc fingers"/>
    <property type="match status" value="2"/>
</dbReference>
<evidence type="ECO:0000259" key="5">
    <source>
        <dbReference type="PROSITE" id="PS00028"/>
    </source>
</evidence>
<evidence type="ECO:0000256" key="3">
    <source>
        <dbReference type="ARBA" id="ARBA00022833"/>
    </source>
</evidence>
<feature type="domain" description="C2H2-type" evidence="5">
    <location>
        <begin position="13"/>
        <end position="35"/>
    </location>
</feature>
<reference evidence="6" key="1">
    <citation type="submission" date="2020-08" db="EMBL/GenBank/DDBJ databases">
        <title>Multicomponent nature underlies the extraordinary mechanical properties of spider dragline silk.</title>
        <authorList>
            <person name="Kono N."/>
            <person name="Nakamura H."/>
            <person name="Mori M."/>
            <person name="Yoshida Y."/>
            <person name="Ohtoshi R."/>
            <person name="Malay A.D."/>
            <person name="Moran D.A.P."/>
            <person name="Tomita M."/>
            <person name="Numata K."/>
            <person name="Arakawa K."/>
        </authorList>
    </citation>
    <scope>NUCLEOTIDE SEQUENCE</scope>
</reference>
<sequence length="268" mass="30701">MECSSEILQKYYCDVCKRDCTDSDSYDQHILSSAHLRREKIAKLANIQMSRLYSSSNSVETNSSSKTGKISTPDEMDSINAAKSFEYSSTPNHPPFPNHEASDWQYNDREPQAVENARDEENTDDADYITTEIFETYERHKICVLCGKIFKGPIAFEQHLQGKSHREKFLRHISYPMLYYSVEHNTGAIPKYYCRICKKQCTDRLEYEEHILCNAPLKNKQSADKNAKVNNNKESTMCNSGLITTNSFPNAGEMFPKAEDDNINRGKG</sequence>
<dbReference type="EMBL" id="BMAV01007913">
    <property type="protein sequence ID" value="GFY51146.1"/>
    <property type="molecule type" value="Genomic_DNA"/>
</dbReference>
<name>A0A8X6XG41_9ARAC</name>
<dbReference type="Pfam" id="PF25095">
    <property type="entry name" value="C2H2-zf_KIN17"/>
    <property type="match status" value="1"/>
</dbReference>
<dbReference type="PANTHER" id="PTHR45762">
    <property type="entry name" value="ZINC FINGER RNA-BINDING PROTEIN"/>
    <property type="match status" value="1"/>
</dbReference>
<evidence type="ECO:0000313" key="6">
    <source>
        <dbReference type="EMBL" id="GFY51146.1"/>
    </source>
</evidence>
<keyword evidence="8" id="KW-1185">Reference proteome</keyword>
<dbReference type="InterPro" id="IPR056767">
    <property type="entry name" value="C2H2-Znf_KIN17"/>
</dbReference>
<keyword evidence="1" id="KW-0479">Metal-binding</keyword>
<dbReference type="SMART" id="SM00355">
    <property type="entry name" value="ZnF_C2H2"/>
    <property type="match status" value="3"/>
</dbReference>
<evidence type="ECO:0000256" key="4">
    <source>
        <dbReference type="SAM" id="MobiDB-lite"/>
    </source>
</evidence>
<evidence type="ECO:0000313" key="7">
    <source>
        <dbReference type="EMBL" id="GFY64099.1"/>
    </source>
</evidence>
<dbReference type="InterPro" id="IPR036236">
    <property type="entry name" value="Znf_C2H2_sf"/>
</dbReference>
<protein>
    <recommendedName>
        <fullName evidence="5">C2H2-type domain-containing protein</fullName>
    </recommendedName>
</protein>
<keyword evidence="3" id="KW-0862">Zinc</keyword>
<evidence type="ECO:0000256" key="2">
    <source>
        <dbReference type="ARBA" id="ARBA00022771"/>
    </source>
</evidence>
<dbReference type="InterPro" id="IPR022755">
    <property type="entry name" value="Znf_C2H2_jaz"/>
</dbReference>
<comment type="caution">
    <text evidence="6">The sequence shown here is derived from an EMBL/GenBank/DDBJ whole genome shotgun (WGS) entry which is preliminary data.</text>
</comment>
<feature type="domain" description="C2H2-type" evidence="5">
    <location>
        <begin position="143"/>
        <end position="165"/>
    </location>
</feature>
<evidence type="ECO:0000256" key="1">
    <source>
        <dbReference type="ARBA" id="ARBA00022723"/>
    </source>
</evidence>
<dbReference type="PROSITE" id="PS00028">
    <property type="entry name" value="ZINC_FINGER_C2H2_1"/>
    <property type="match status" value="2"/>
</dbReference>
<dbReference type="EMBL" id="BMAV01015075">
    <property type="protein sequence ID" value="GFY64099.1"/>
    <property type="molecule type" value="Genomic_DNA"/>
</dbReference>
<dbReference type="InterPro" id="IPR003604">
    <property type="entry name" value="Matrin/U1-like-C_Znf_C2H2"/>
</dbReference>
<dbReference type="OrthoDB" id="6461102at2759"/>
<keyword evidence="2" id="KW-0863">Zinc-finger</keyword>
<dbReference type="Proteomes" id="UP000886998">
    <property type="component" value="Unassembled WGS sequence"/>
</dbReference>
<dbReference type="PANTHER" id="PTHR45762:SF3">
    <property type="entry name" value="ZINC-FINGER PROTEIN AT 72D, ISOFORM B"/>
    <property type="match status" value="1"/>
</dbReference>